<dbReference type="InterPro" id="IPR021525">
    <property type="entry name" value="DUF3189"/>
</dbReference>
<dbReference type="Pfam" id="PF11385">
    <property type="entry name" value="DUF3189"/>
    <property type="match status" value="1"/>
</dbReference>
<proteinExistence type="predicted"/>
<dbReference type="HOGENOM" id="CLU_1814872_0_0_9"/>
<dbReference type="KEGG" id="swo:Swol_1335"/>
<evidence type="ECO:0000313" key="1">
    <source>
        <dbReference type="EMBL" id="ABI68643.1"/>
    </source>
</evidence>
<evidence type="ECO:0000313" key="2">
    <source>
        <dbReference type="Proteomes" id="UP000001968"/>
    </source>
</evidence>
<dbReference type="AlphaFoldDB" id="Q0AXB1"/>
<dbReference type="RefSeq" id="WP_011640743.1">
    <property type="nucleotide sequence ID" value="NC_008346.1"/>
</dbReference>
<keyword evidence="2" id="KW-1185">Reference proteome</keyword>
<reference evidence="2" key="1">
    <citation type="journal article" date="2010" name="Environ. Microbiol.">
        <title>The genome of Syntrophomonas wolfei: new insights into syntrophic metabolism and biohydrogen production.</title>
        <authorList>
            <person name="Sieber J.R."/>
            <person name="Sims D.R."/>
            <person name="Han C."/>
            <person name="Kim E."/>
            <person name="Lykidis A."/>
            <person name="Lapidus A.L."/>
            <person name="McDonnald E."/>
            <person name="Rohlin L."/>
            <person name="Culley D.E."/>
            <person name="Gunsalus R."/>
            <person name="McInerney M.J."/>
        </authorList>
    </citation>
    <scope>NUCLEOTIDE SEQUENCE [LARGE SCALE GENOMIC DNA]</scope>
    <source>
        <strain evidence="2">DSM 2245B / Goettingen</strain>
    </source>
</reference>
<dbReference type="EMBL" id="CP000448">
    <property type="protein sequence ID" value="ABI68643.1"/>
    <property type="molecule type" value="Genomic_DNA"/>
</dbReference>
<dbReference type="OrthoDB" id="2081593at2"/>
<organism evidence="1 2">
    <name type="scientific">Syntrophomonas wolfei subsp. wolfei (strain DSM 2245B / Goettingen)</name>
    <dbReference type="NCBI Taxonomy" id="335541"/>
    <lineage>
        <taxon>Bacteria</taxon>
        <taxon>Bacillati</taxon>
        <taxon>Bacillota</taxon>
        <taxon>Clostridia</taxon>
        <taxon>Eubacteriales</taxon>
        <taxon>Syntrophomonadaceae</taxon>
        <taxon>Syntrophomonas</taxon>
    </lineage>
</organism>
<dbReference type="Proteomes" id="UP000001968">
    <property type="component" value="Chromosome"/>
</dbReference>
<name>Q0AXB1_SYNWW</name>
<gene>
    <name evidence="1" type="ordered locus">Swol_1335</name>
</gene>
<accession>Q0AXB1</accession>
<protein>
    <submittedName>
        <fullName evidence="1">Uncharacterized protein</fullName>
    </submittedName>
</protein>
<dbReference type="STRING" id="335541.Swol_1335"/>
<sequence length="142" mass="15998">MKIVFLGTTGVQHALIAAHIYLGQLGVEDFRDLEYYCDLSQESSGFPIFIGDDARGNQIYSLGVGKDLQMGQKTIENLLTILGFSYQDLTLRPVSIKAERFLACLGKIPRYLGGRKINLFFSDIILRQELTTIKENVEQFCN</sequence>